<comment type="caution">
    <text evidence="3">The sequence shown here is derived from an EMBL/GenBank/DDBJ whole genome shotgun (WGS) entry which is preliminary data.</text>
</comment>
<gene>
    <name evidence="3" type="ORF">EV191_105181</name>
</gene>
<dbReference type="RefSeq" id="WP_132877557.1">
    <property type="nucleotide sequence ID" value="NZ_SLXQ01000005.1"/>
</dbReference>
<dbReference type="Proteomes" id="UP000294911">
    <property type="component" value="Unassembled WGS sequence"/>
</dbReference>
<dbReference type="EMBL" id="SLXQ01000005">
    <property type="protein sequence ID" value="TCP53118.1"/>
    <property type="molecule type" value="Genomic_DNA"/>
</dbReference>
<feature type="compositionally biased region" description="Low complexity" evidence="1">
    <location>
        <begin position="107"/>
        <end position="120"/>
    </location>
</feature>
<evidence type="ECO:0000313" key="4">
    <source>
        <dbReference type="Proteomes" id="UP000294911"/>
    </source>
</evidence>
<evidence type="ECO:0000313" key="3">
    <source>
        <dbReference type="EMBL" id="TCP53118.1"/>
    </source>
</evidence>
<organism evidence="3 4">
    <name type="scientific">Tamaricihabitans halophyticus</name>
    <dbReference type="NCBI Taxonomy" id="1262583"/>
    <lineage>
        <taxon>Bacteria</taxon>
        <taxon>Bacillati</taxon>
        <taxon>Actinomycetota</taxon>
        <taxon>Actinomycetes</taxon>
        <taxon>Pseudonocardiales</taxon>
        <taxon>Pseudonocardiaceae</taxon>
        <taxon>Tamaricihabitans</taxon>
    </lineage>
</organism>
<dbReference type="AlphaFoldDB" id="A0A4R2QW35"/>
<name>A0A4R2QW35_9PSEU</name>
<feature type="domain" description="Putative T7SS secretion signal" evidence="2">
    <location>
        <begin position="18"/>
        <end position="194"/>
    </location>
</feature>
<protein>
    <recommendedName>
        <fullName evidence="2">Putative T7SS secretion signal domain-containing protein</fullName>
    </recommendedName>
</protein>
<accession>A0A4R2QW35</accession>
<sequence length="407" mass="42856">MTVAQHDYPALGFDPAPGDLGQVSTVATKYGTVSRSLTSADESLRDILNQRGIWQGEASEAFARKVDDLPRYLENAARSMSQAASALSQWQQDLSELQRRARELEQQAKQAQQQAQQAQQNPDLKLANQTFSDQQSLQNAQRLLDNAEQQLNGAITNCTNIQEEAKRLLEQHTQTAERVAELLRKAMELAPEEPGMLGSIVGFFTDLGEDIANAVIDGLTVVGQAITDFIEDNAQLIAKLADVVGDIGTIVGVVADFLPPPAEQIAGAISVGLGVTALGGHGLAAAAGADIPPETFAIDAIGIASGAVGLIPGVPGSLMRFSGTAMVAGQAGGEIATGGEGATFFDNLDTYWKPRDPAQAAIYGGSVLSPVAALSVPFANAINDGIAADNAGQAERDRQRAEERVWQ</sequence>
<evidence type="ECO:0000256" key="1">
    <source>
        <dbReference type="SAM" id="MobiDB-lite"/>
    </source>
</evidence>
<keyword evidence="4" id="KW-1185">Reference proteome</keyword>
<reference evidence="3 4" key="1">
    <citation type="submission" date="2019-03" db="EMBL/GenBank/DDBJ databases">
        <title>Genomic Encyclopedia of Type Strains, Phase IV (KMG-IV): sequencing the most valuable type-strain genomes for metagenomic binning, comparative biology and taxonomic classification.</title>
        <authorList>
            <person name="Goeker M."/>
        </authorList>
    </citation>
    <scope>NUCLEOTIDE SEQUENCE [LARGE SCALE GENOMIC DNA]</scope>
    <source>
        <strain evidence="3 4">DSM 45765</strain>
    </source>
</reference>
<feature type="region of interest" description="Disordered" evidence="1">
    <location>
        <begin position="103"/>
        <end position="122"/>
    </location>
</feature>
<dbReference type="Gene3D" id="1.10.287.1060">
    <property type="entry name" value="ESAT-6-like"/>
    <property type="match status" value="1"/>
</dbReference>
<dbReference type="Pfam" id="PF21725">
    <property type="entry name" value="T7SS_signal"/>
    <property type="match status" value="1"/>
</dbReference>
<evidence type="ECO:0000259" key="2">
    <source>
        <dbReference type="Pfam" id="PF21725"/>
    </source>
</evidence>
<proteinExistence type="predicted"/>
<dbReference type="InterPro" id="IPR049082">
    <property type="entry name" value="T7SS_signal"/>
</dbReference>
<dbReference type="OrthoDB" id="4140785at2"/>